<dbReference type="Pfam" id="PF00232">
    <property type="entry name" value="Glyco_hydro_1"/>
    <property type="match status" value="1"/>
</dbReference>
<reference evidence="11 12" key="1">
    <citation type="journal article" date="2017" name="BMC Biol.">
        <title>Genomic innovations, transcriptional plasticity and gene loss underlying the evolution and divergence of two highly polyphagous and invasive Helicoverpa pest species.</title>
        <authorList>
            <person name="Pearce S.L."/>
            <person name="Clarke D.F."/>
            <person name="East P.D."/>
            <person name="Elfekih S."/>
            <person name="Gordon K.H."/>
            <person name="Jermiin L.S."/>
            <person name="McGaughran A."/>
            <person name="Oakeshott J.G."/>
            <person name="Papanikolaou A."/>
            <person name="Perera O.P."/>
            <person name="Rane R.V."/>
            <person name="Richards S."/>
            <person name="Tay W.T."/>
            <person name="Walsh T.K."/>
            <person name="Anderson A."/>
            <person name="Anderson C.J."/>
            <person name="Asgari S."/>
            <person name="Board P.G."/>
            <person name="Bretschneider A."/>
            <person name="Campbell P.M."/>
            <person name="Chertemps T."/>
            <person name="Christeller J.T."/>
            <person name="Coppin C.W."/>
            <person name="Downes S.J."/>
            <person name="Duan G."/>
            <person name="Farnsworth C.A."/>
            <person name="Good R.T."/>
            <person name="Han L.B."/>
            <person name="Han Y.C."/>
            <person name="Hatje K."/>
            <person name="Horne I."/>
            <person name="Huang Y.P."/>
            <person name="Hughes D.S."/>
            <person name="Jacquin-Joly E."/>
            <person name="James W."/>
            <person name="Jhangiani S."/>
            <person name="Kollmar M."/>
            <person name="Kuwar S.S."/>
            <person name="Li S."/>
            <person name="Liu N.Y."/>
            <person name="Maibeche M.T."/>
            <person name="Miller J.R."/>
            <person name="Montagne N."/>
            <person name="Perry T."/>
            <person name="Qu J."/>
            <person name="Song S.V."/>
            <person name="Sutton G.G."/>
            <person name="Vogel H."/>
            <person name="Walenz B.P."/>
            <person name="Xu W."/>
            <person name="Zhang H.J."/>
            <person name="Zou Z."/>
            <person name="Batterham P."/>
            <person name="Edwards O.R."/>
            <person name="Feyereisen R."/>
            <person name="Gibbs R.A."/>
            <person name="Heckel D.G."/>
            <person name="McGrath A."/>
            <person name="Robin C."/>
            <person name="Scherer S.E."/>
            <person name="Worley K.C."/>
            <person name="Wu Y.D."/>
        </authorList>
    </citation>
    <scope>NUCLEOTIDE SEQUENCE [LARGE SCALE GENOMIC DNA]</scope>
    <source>
        <strain evidence="11">Harm_GR_Male_#8</strain>
        <tissue evidence="11">Whole organism</tissue>
    </source>
</reference>
<dbReference type="SUPFAM" id="SSF51445">
    <property type="entry name" value="(Trans)glycosidases"/>
    <property type="match status" value="1"/>
</dbReference>
<keyword evidence="4 9" id="KW-0378">Hydrolase</keyword>
<dbReference type="GO" id="GO:0005975">
    <property type="term" value="P:carbohydrate metabolic process"/>
    <property type="evidence" value="ECO:0007669"/>
    <property type="project" value="InterPro"/>
</dbReference>
<dbReference type="PANTHER" id="PTHR10353:SF36">
    <property type="entry name" value="LP05116P"/>
    <property type="match status" value="1"/>
</dbReference>
<name>A0A2W1BIW4_HELAM</name>
<gene>
    <name evidence="11" type="primary">HaOG207161</name>
    <name evidence="11" type="ORF">B5X24_HaOG207161</name>
</gene>
<dbReference type="InterPro" id="IPR017853">
    <property type="entry name" value="GH"/>
</dbReference>
<keyword evidence="5" id="KW-0325">Glycoprotein</keyword>
<evidence type="ECO:0000256" key="4">
    <source>
        <dbReference type="ARBA" id="ARBA00022801"/>
    </source>
</evidence>
<dbReference type="InterPro" id="IPR001360">
    <property type="entry name" value="Glyco_hydro_1"/>
</dbReference>
<evidence type="ECO:0000313" key="12">
    <source>
        <dbReference type="Proteomes" id="UP000249218"/>
    </source>
</evidence>
<dbReference type="GO" id="GO:0008422">
    <property type="term" value="F:beta-glucosidase activity"/>
    <property type="evidence" value="ECO:0007669"/>
    <property type="project" value="TreeGrafter"/>
</dbReference>
<evidence type="ECO:0000256" key="1">
    <source>
        <dbReference type="ARBA" id="ARBA00010838"/>
    </source>
</evidence>
<keyword evidence="6 9" id="KW-0326">Glycosidase</keyword>
<evidence type="ECO:0000256" key="8">
    <source>
        <dbReference type="RuleBase" id="RU003690"/>
    </source>
</evidence>
<keyword evidence="12" id="KW-1185">Reference proteome</keyword>
<dbReference type="InterPro" id="IPR018120">
    <property type="entry name" value="Glyco_hydro_1_AS"/>
</dbReference>
<evidence type="ECO:0000256" key="5">
    <source>
        <dbReference type="ARBA" id="ARBA00023180"/>
    </source>
</evidence>
<comment type="subunit">
    <text evidence="2">Homodimer.</text>
</comment>
<evidence type="ECO:0000256" key="6">
    <source>
        <dbReference type="ARBA" id="ARBA00023295"/>
    </source>
</evidence>
<dbReference type="OrthoDB" id="65569at2759"/>
<proteinExistence type="inferred from homology"/>
<dbReference type="AlphaFoldDB" id="A0A2W1BIW4"/>
<evidence type="ECO:0000256" key="10">
    <source>
        <dbReference type="SAM" id="SignalP"/>
    </source>
</evidence>
<dbReference type="PRINTS" id="PR00131">
    <property type="entry name" value="GLHYDRLASE1"/>
</dbReference>
<dbReference type="PANTHER" id="PTHR10353">
    <property type="entry name" value="GLYCOSYL HYDROLASE"/>
    <property type="match status" value="1"/>
</dbReference>
<evidence type="ECO:0000313" key="11">
    <source>
        <dbReference type="EMBL" id="PZC74788.1"/>
    </source>
</evidence>
<dbReference type="PROSITE" id="PS00653">
    <property type="entry name" value="GLYCOSYL_HYDROL_F1_2"/>
    <property type="match status" value="1"/>
</dbReference>
<evidence type="ECO:0000256" key="2">
    <source>
        <dbReference type="ARBA" id="ARBA00011738"/>
    </source>
</evidence>
<dbReference type="EC" id="3.2.1.21" evidence="3"/>
<evidence type="ECO:0000256" key="7">
    <source>
        <dbReference type="PROSITE-ProRule" id="PRU10055"/>
    </source>
</evidence>
<protein>
    <recommendedName>
        <fullName evidence="3">beta-glucosidase</fullName>
        <ecNumber evidence="3">3.2.1.21</ecNumber>
    </recommendedName>
</protein>
<comment type="similarity">
    <text evidence="1 8">Belongs to the glycosyl hydrolase 1 family.</text>
</comment>
<dbReference type="InterPro" id="IPR033132">
    <property type="entry name" value="GH_1_N_CS"/>
</dbReference>
<dbReference type="EMBL" id="KZ150027">
    <property type="protein sequence ID" value="PZC74788.1"/>
    <property type="molecule type" value="Genomic_DNA"/>
</dbReference>
<dbReference type="Proteomes" id="UP000249218">
    <property type="component" value="Unassembled WGS sequence"/>
</dbReference>
<sequence>MNSTMCHFWGVFFLALLYCVNASVLNNEIDSPVCFKDGFLFGVATAAYQIEGAWNVSGKGVSIWDKLTHEEPEKIFDHSNGDIADGSYYKVKEDVRLIKELGVSLYRFSVSWPRILPNGLSYKINEDGIRYYNEVIDELIRNNITPAITIFHWDLPQYLRDMGGWTNALMADFMVEYSRILFENFGDRVKIWMTFNEPLTFCQLSDYAGADNPEGSGIKSYLCGHNVIRAHGMVYRMFEEEYRPKIGGEMGIVISYAWEEPYSDSEEDQAAAERARNFQFGWFAHPIFSEAGDYPPIMRSVVDKNSKEQGFPNSRLPSFTPGEVKMIKGSADFLGLNHYTTRLVQQVPKNNSNPTSENDINVKQIIDEKWPKTGSSWLSVVPWGFRKTLNWLKLAYNNPKILVTENGMSTGPGLDDKKRIEYIDGYLRSLHDAVYEDGCNVVGYTYWSLMDNFEWKRGYSDNNTSPVRLPAMLDGRSDKGRK</sequence>
<evidence type="ECO:0000256" key="9">
    <source>
        <dbReference type="RuleBase" id="RU004468"/>
    </source>
</evidence>
<accession>A0A2W1BIW4</accession>
<dbReference type="FunFam" id="3.20.20.80:FF:000013">
    <property type="entry name" value="lactase-phlorizin hydrolase"/>
    <property type="match status" value="1"/>
</dbReference>
<dbReference type="Gene3D" id="3.20.20.80">
    <property type="entry name" value="Glycosidases"/>
    <property type="match status" value="1"/>
</dbReference>
<feature type="signal peptide" evidence="10">
    <location>
        <begin position="1"/>
        <end position="22"/>
    </location>
</feature>
<dbReference type="PROSITE" id="PS00572">
    <property type="entry name" value="GLYCOSYL_HYDROL_F1_1"/>
    <property type="match status" value="1"/>
</dbReference>
<organism evidence="11 12">
    <name type="scientific">Helicoverpa armigera</name>
    <name type="common">Cotton bollworm</name>
    <name type="synonym">Heliothis armigera</name>
    <dbReference type="NCBI Taxonomy" id="29058"/>
    <lineage>
        <taxon>Eukaryota</taxon>
        <taxon>Metazoa</taxon>
        <taxon>Ecdysozoa</taxon>
        <taxon>Arthropoda</taxon>
        <taxon>Hexapoda</taxon>
        <taxon>Insecta</taxon>
        <taxon>Pterygota</taxon>
        <taxon>Neoptera</taxon>
        <taxon>Endopterygota</taxon>
        <taxon>Lepidoptera</taxon>
        <taxon>Glossata</taxon>
        <taxon>Ditrysia</taxon>
        <taxon>Noctuoidea</taxon>
        <taxon>Noctuidae</taxon>
        <taxon>Heliothinae</taxon>
        <taxon>Helicoverpa</taxon>
    </lineage>
</organism>
<keyword evidence="10" id="KW-0732">Signal</keyword>
<feature type="active site" description="Nucleophile" evidence="7">
    <location>
        <position position="405"/>
    </location>
</feature>
<feature type="chain" id="PRO_5016092293" description="beta-glucosidase" evidence="10">
    <location>
        <begin position="23"/>
        <end position="482"/>
    </location>
</feature>
<evidence type="ECO:0000256" key="3">
    <source>
        <dbReference type="ARBA" id="ARBA00012744"/>
    </source>
</evidence>